<evidence type="ECO:0000313" key="1">
    <source>
        <dbReference type="EMBL" id="GMF23885.1"/>
    </source>
</evidence>
<comment type="caution">
    <text evidence="1">The sequence shown here is derived from an EMBL/GenBank/DDBJ whole genome shotgun (WGS) entry which is preliminary data.</text>
</comment>
<proteinExistence type="predicted"/>
<evidence type="ECO:0000313" key="2">
    <source>
        <dbReference type="Proteomes" id="UP001165121"/>
    </source>
</evidence>
<dbReference type="OrthoDB" id="441724at2759"/>
<name>A0A9W6WR86_9STRA</name>
<gene>
    <name evidence="1" type="ORF">Pfra01_000388000</name>
</gene>
<reference evidence="1" key="1">
    <citation type="submission" date="2023-04" db="EMBL/GenBank/DDBJ databases">
        <title>Phytophthora fragariaefolia NBRC 109709.</title>
        <authorList>
            <person name="Ichikawa N."/>
            <person name="Sato H."/>
            <person name="Tonouchi N."/>
        </authorList>
    </citation>
    <scope>NUCLEOTIDE SEQUENCE</scope>
    <source>
        <strain evidence="1">NBRC 109709</strain>
    </source>
</reference>
<dbReference type="Proteomes" id="UP001165121">
    <property type="component" value="Unassembled WGS sequence"/>
</dbReference>
<dbReference type="AlphaFoldDB" id="A0A9W6WR86"/>
<accession>A0A9W6WR86</accession>
<dbReference type="EMBL" id="BSXT01000302">
    <property type="protein sequence ID" value="GMF23885.1"/>
    <property type="molecule type" value="Genomic_DNA"/>
</dbReference>
<protein>
    <submittedName>
        <fullName evidence="1">Unnamed protein product</fullName>
    </submittedName>
</protein>
<sequence>MANSNPLLEMVIDGTHPEIKEHEVQVPALAFSGRIDVGFFKQETQPIRMAAVAYYLGSLGANGFIGAGFAFHPDQSPLWETIQEAAVDNYGFVYHGLDNLKKNEAVHVDASEIKLAESNAIADAFDSGSYVWSEPIVPLEDGEDGVTNAQGISFPSWVGLALDSRLGLSEIAAPASALPDLLFSLSFNGAQVTLPLQSLVLPELSALSDYNSTKVCIQRSASMLQRGTAAYAAPTTTVAEVARLQRLHGATGIPVYNMVDSPIVFGAMVLDALGPVVFDGSTKRTGVLKRIVNPSSTGSSHHSRVTCLEPPSCQSQQEYVTHWNTCQGTGHSG</sequence>
<organism evidence="1 2">
    <name type="scientific">Phytophthora fragariaefolia</name>
    <dbReference type="NCBI Taxonomy" id="1490495"/>
    <lineage>
        <taxon>Eukaryota</taxon>
        <taxon>Sar</taxon>
        <taxon>Stramenopiles</taxon>
        <taxon>Oomycota</taxon>
        <taxon>Peronosporomycetes</taxon>
        <taxon>Peronosporales</taxon>
        <taxon>Peronosporaceae</taxon>
        <taxon>Phytophthora</taxon>
    </lineage>
</organism>
<keyword evidence="2" id="KW-1185">Reference proteome</keyword>